<evidence type="ECO:0000256" key="1">
    <source>
        <dbReference type="SAM" id="MobiDB-lite"/>
    </source>
</evidence>
<evidence type="ECO:0000313" key="3">
    <source>
        <dbReference type="EMBL" id="MBB3044247.1"/>
    </source>
</evidence>
<sequence length="299" mass="31439">MTVSITARRTLAAAALTPLLLTGFAACGDDSGDSGGSGSSSAAGAPAAGSAVLAGLQKGEEVSPEEFVDTVSDGLEDSTTAHMEMKMSMGDQVSTTAEGDLDYTTKPPSLSMSMEVPQAGDMEMVLVDNVMYLKAGAMSGDKFWKLDLADPDSPFGEMGLDKMLEQSDPIGALESMKDGIDTVTFEGTEDVDGRELDHYVLTIDMLSVMDSYGADLPSDAADGMPESITYDLWLDDQDRFAQMQMEVPVMDKSMEMEMSLDDWGQDVSIEAPPADQVTDMPDLGSMMGGTSSGSASGQS</sequence>
<evidence type="ECO:0008006" key="5">
    <source>
        <dbReference type="Google" id="ProtNLM"/>
    </source>
</evidence>
<dbReference type="AlphaFoldDB" id="A0A7W4VZN4"/>
<organism evidence="3 4">
    <name type="scientific">Nocardioides soli</name>
    <dbReference type="NCBI Taxonomy" id="1036020"/>
    <lineage>
        <taxon>Bacteria</taxon>
        <taxon>Bacillati</taxon>
        <taxon>Actinomycetota</taxon>
        <taxon>Actinomycetes</taxon>
        <taxon>Propionibacteriales</taxon>
        <taxon>Nocardioidaceae</taxon>
        <taxon>Nocardioides</taxon>
    </lineage>
</organism>
<keyword evidence="4" id="KW-1185">Reference proteome</keyword>
<keyword evidence="2" id="KW-0732">Signal</keyword>
<dbReference type="EMBL" id="JACHWR010000003">
    <property type="protein sequence ID" value="MBB3044247.1"/>
    <property type="molecule type" value="Genomic_DNA"/>
</dbReference>
<proteinExistence type="predicted"/>
<protein>
    <recommendedName>
        <fullName evidence="5">LppX_LprAFG lipoprotein</fullName>
    </recommendedName>
</protein>
<feature type="region of interest" description="Disordered" evidence="1">
    <location>
        <begin position="270"/>
        <end position="299"/>
    </location>
</feature>
<evidence type="ECO:0000256" key="2">
    <source>
        <dbReference type="SAM" id="SignalP"/>
    </source>
</evidence>
<dbReference type="Gene3D" id="2.50.20.20">
    <property type="match status" value="1"/>
</dbReference>
<feature type="signal peptide" evidence="2">
    <location>
        <begin position="1"/>
        <end position="25"/>
    </location>
</feature>
<dbReference type="InterPro" id="IPR029046">
    <property type="entry name" value="LolA/LolB/LppX"/>
</dbReference>
<accession>A0A7W4VZN4</accession>
<comment type="caution">
    <text evidence="3">The sequence shown here is derived from an EMBL/GenBank/DDBJ whole genome shotgun (WGS) entry which is preliminary data.</text>
</comment>
<gene>
    <name evidence="3" type="ORF">FHU40_004084</name>
</gene>
<dbReference type="Proteomes" id="UP000589626">
    <property type="component" value="Unassembled WGS sequence"/>
</dbReference>
<feature type="chain" id="PRO_5031428571" description="LppX_LprAFG lipoprotein" evidence="2">
    <location>
        <begin position="26"/>
        <end position="299"/>
    </location>
</feature>
<dbReference type="SUPFAM" id="SSF89392">
    <property type="entry name" value="Prokaryotic lipoproteins and lipoprotein localization factors"/>
    <property type="match status" value="1"/>
</dbReference>
<dbReference type="RefSeq" id="WP_183594131.1">
    <property type="nucleotide sequence ID" value="NZ_JACHWR010000003.1"/>
</dbReference>
<reference evidence="3 4" key="1">
    <citation type="submission" date="2020-08" db="EMBL/GenBank/DDBJ databases">
        <title>Sequencing the genomes of 1000 actinobacteria strains.</title>
        <authorList>
            <person name="Klenk H.-P."/>
        </authorList>
    </citation>
    <scope>NUCLEOTIDE SEQUENCE [LARGE SCALE GENOMIC DNA]</scope>
    <source>
        <strain evidence="3 4">DSM 105498</strain>
    </source>
</reference>
<name>A0A7W4VZN4_9ACTN</name>
<evidence type="ECO:0000313" key="4">
    <source>
        <dbReference type="Proteomes" id="UP000589626"/>
    </source>
</evidence>